<dbReference type="OrthoDB" id="7728210at2"/>
<dbReference type="STRING" id="1287727.SAMN05443999_11228"/>
<sequence length="72" mass="8232">MEPRLLVALILLPFVVIFGYTMWHELRRFKRDGRAEYGLSYDAETDTTHVTLLGEDETGYDPRETDSPAKAG</sequence>
<dbReference type="AlphaFoldDB" id="A0A1H7VBR0"/>
<dbReference type="EMBL" id="FOAG01000012">
    <property type="protein sequence ID" value="SEM06464.1"/>
    <property type="molecule type" value="Genomic_DNA"/>
</dbReference>
<feature type="region of interest" description="Disordered" evidence="1">
    <location>
        <begin position="51"/>
        <end position="72"/>
    </location>
</feature>
<evidence type="ECO:0000256" key="2">
    <source>
        <dbReference type="SAM" id="Phobius"/>
    </source>
</evidence>
<keyword evidence="2" id="KW-0472">Membrane</keyword>
<feature type="transmembrane region" description="Helical" evidence="2">
    <location>
        <begin position="6"/>
        <end position="23"/>
    </location>
</feature>
<keyword evidence="2" id="KW-1133">Transmembrane helix</keyword>
<protein>
    <submittedName>
        <fullName evidence="3">Uncharacterized protein</fullName>
    </submittedName>
</protein>
<evidence type="ECO:0000313" key="3">
    <source>
        <dbReference type="EMBL" id="SEM06464.1"/>
    </source>
</evidence>
<dbReference type="RefSeq" id="WP_093038758.1">
    <property type="nucleotide sequence ID" value="NZ_FOAG01000012.1"/>
</dbReference>
<dbReference type="Proteomes" id="UP000199582">
    <property type="component" value="Unassembled WGS sequence"/>
</dbReference>
<gene>
    <name evidence="3" type="ORF">SAMN05443999_11228</name>
</gene>
<proteinExistence type="predicted"/>
<accession>A0A1H7VBR0</accession>
<evidence type="ECO:0000256" key="1">
    <source>
        <dbReference type="SAM" id="MobiDB-lite"/>
    </source>
</evidence>
<keyword evidence="2" id="KW-0812">Transmembrane</keyword>
<feature type="compositionally biased region" description="Basic and acidic residues" evidence="1">
    <location>
        <begin position="60"/>
        <end position="72"/>
    </location>
</feature>
<keyword evidence="4" id="KW-1185">Reference proteome</keyword>
<organism evidence="3 4">
    <name type="scientific">Roseovarius azorensis</name>
    <dbReference type="NCBI Taxonomy" id="1287727"/>
    <lineage>
        <taxon>Bacteria</taxon>
        <taxon>Pseudomonadati</taxon>
        <taxon>Pseudomonadota</taxon>
        <taxon>Alphaproteobacteria</taxon>
        <taxon>Rhodobacterales</taxon>
        <taxon>Roseobacteraceae</taxon>
        <taxon>Roseovarius</taxon>
    </lineage>
</organism>
<reference evidence="3 4" key="1">
    <citation type="submission" date="2016-10" db="EMBL/GenBank/DDBJ databases">
        <authorList>
            <person name="de Groot N.N."/>
        </authorList>
    </citation>
    <scope>NUCLEOTIDE SEQUENCE [LARGE SCALE GENOMIC DNA]</scope>
    <source>
        <strain evidence="3 4">DSM 100674</strain>
    </source>
</reference>
<evidence type="ECO:0000313" key="4">
    <source>
        <dbReference type="Proteomes" id="UP000199582"/>
    </source>
</evidence>
<name>A0A1H7VBR0_9RHOB</name>